<dbReference type="STRING" id="543379.A0A232F6J0"/>
<evidence type="ECO:0000256" key="8">
    <source>
        <dbReference type="SAM" id="SignalP"/>
    </source>
</evidence>
<evidence type="ECO:0000256" key="4">
    <source>
        <dbReference type="ARBA" id="ARBA00022803"/>
    </source>
</evidence>
<dbReference type="Proteomes" id="UP000215335">
    <property type="component" value="Unassembled WGS sequence"/>
</dbReference>
<sequence>MYRCGLLLFLLNFSYDVTATTSKGLDKLLELGTDFLSTGRYQDALSYFHEAVEGDPNNYLTYYKRGTVYLALGKAKQALLDFDKVLELKPDFTAARIQRGSVHLKHGNLDDAEVDLTNALMIYPDNEEAINGIHRLRIAREQIESAENLYLRGEYHVAAETLTHVIEICSWSSYLRKLRAKCRMQIGDYSGAVSDIRSTTKLTSDNTEGYYELSNLLYQLGQVQDSLKEIRECLKLDPEHHDCFPFYKKIKKVAKLIEDAEAASESNDLDSCIDKANKVLKNEPAIENVRVTALRLLCKCHTANSEAELAIKNCRAVVEIQRDPDTLCDSAEAYLSADQFDDAIRDYKDALEIDSNNQRAKQGLQKAQQRQKISETRDYYKILGVPRTAKKQQIVKAYRKAAQKWHPDNFPDEEEKKRAQKKFIDIAAAKEVLTDEEKRAKFDRGEDPLDPESGKHQGQGFNPFQEFHHFQGSPFQFKFHFN</sequence>
<dbReference type="Pfam" id="PF13181">
    <property type="entry name" value="TPR_8"/>
    <property type="match status" value="1"/>
</dbReference>
<dbReference type="InterPro" id="IPR051727">
    <property type="entry name" value="DnaJ_C3_Co-chaperones"/>
</dbReference>
<dbReference type="SUPFAM" id="SSF46565">
    <property type="entry name" value="Chaperone J-domain"/>
    <property type="match status" value="1"/>
</dbReference>
<feature type="repeat" description="TPR" evidence="6">
    <location>
        <begin position="207"/>
        <end position="240"/>
    </location>
</feature>
<feature type="repeat" description="TPR" evidence="6">
    <location>
        <begin position="59"/>
        <end position="92"/>
    </location>
</feature>
<dbReference type="PROSITE" id="PS50076">
    <property type="entry name" value="DNAJ_2"/>
    <property type="match status" value="1"/>
</dbReference>
<protein>
    <recommendedName>
        <fullName evidence="9">J domain-containing protein</fullName>
    </recommendedName>
</protein>
<dbReference type="PANTHER" id="PTHR44140:SF2">
    <property type="entry name" value="LD25575P"/>
    <property type="match status" value="1"/>
</dbReference>
<dbReference type="PRINTS" id="PR00625">
    <property type="entry name" value="JDOMAIN"/>
</dbReference>
<feature type="repeat" description="TPR" evidence="6">
    <location>
        <begin position="25"/>
        <end position="58"/>
    </location>
</feature>
<name>A0A232F6J0_9HYME</name>
<evidence type="ECO:0000256" key="3">
    <source>
        <dbReference type="ARBA" id="ARBA00022737"/>
    </source>
</evidence>
<dbReference type="OrthoDB" id="1726119at2759"/>
<evidence type="ECO:0000313" key="10">
    <source>
        <dbReference type="EMBL" id="OXU26090.1"/>
    </source>
</evidence>
<evidence type="ECO:0000259" key="9">
    <source>
        <dbReference type="PROSITE" id="PS50076"/>
    </source>
</evidence>
<dbReference type="Pfam" id="PF00226">
    <property type="entry name" value="DnaJ"/>
    <property type="match status" value="1"/>
</dbReference>
<proteinExistence type="predicted"/>
<keyword evidence="11" id="KW-1185">Reference proteome</keyword>
<evidence type="ECO:0000256" key="1">
    <source>
        <dbReference type="ARBA" id="ARBA00004319"/>
    </source>
</evidence>
<dbReference type="Gene3D" id="1.25.40.10">
    <property type="entry name" value="Tetratricopeptide repeat domain"/>
    <property type="match status" value="1"/>
</dbReference>
<comment type="caution">
    <text evidence="10">The sequence shown here is derived from an EMBL/GenBank/DDBJ whole genome shotgun (WGS) entry which is preliminary data.</text>
</comment>
<dbReference type="Pfam" id="PF07719">
    <property type="entry name" value="TPR_2"/>
    <property type="match status" value="1"/>
</dbReference>
<feature type="repeat" description="TPR" evidence="6">
    <location>
        <begin position="324"/>
        <end position="357"/>
    </location>
</feature>
<feature type="signal peptide" evidence="8">
    <location>
        <begin position="1"/>
        <end position="19"/>
    </location>
</feature>
<dbReference type="PROSITE" id="PS50005">
    <property type="entry name" value="TPR"/>
    <property type="match status" value="5"/>
</dbReference>
<feature type="region of interest" description="Disordered" evidence="7">
    <location>
        <begin position="435"/>
        <end position="465"/>
    </location>
</feature>
<dbReference type="GO" id="GO:0034975">
    <property type="term" value="P:protein folding in endoplasmic reticulum"/>
    <property type="evidence" value="ECO:0007669"/>
    <property type="project" value="TreeGrafter"/>
</dbReference>
<comment type="subcellular location">
    <subcellularLocation>
        <location evidence="1">Endoplasmic reticulum lumen</location>
    </subcellularLocation>
</comment>
<keyword evidence="2 8" id="KW-0732">Signal</keyword>
<reference evidence="10 11" key="1">
    <citation type="journal article" date="2017" name="Curr. Biol.">
        <title>The Evolution of Venom by Co-option of Single-Copy Genes.</title>
        <authorList>
            <person name="Martinson E.O."/>
            <person name="Mrinalini"/>
            <person name="Kelkar Y.D."/>
            <person name="Chang C.H."/>
            <person name="Werren J.H."/>
        </authorList>
    </citation>
    <scope>NUCLEOTIDE SEQUENCE [LARGE SCALE GENOMIC DNA]</scope>
    <source>
        <strain evidence="10 11">Alberta</strain>
        <tissue evidence="10">Whole body</tissue>
    </source>
</reference>
<evidence type="ECO:0000256" key="7">
    <source>
        <dbReference type="SAM" id="MobiDB-lite"/>
    </source>
</evidence>
<dbReference type="PANTHER" id="PTHR44140">
    <property type="entry name" value="LD25575P"/>
    <property type="match status" value="1"/>
</dbReference>
<gene>
    <name evidence="10" type="ORF">TSAR_011160</name>
</gene>
<feature type="compositionally biased region" description="Basic and acidic residues" evidence="7">
    <location>
        <begin position="435"/>
        <end position="455"/>
    </location>
</feature>
<feature type="repeat" description="TPR" evidence="6">
    <location>
        <begin position="93"/>
        <end position="126"/>
    </location>
</feature>
<organism evidence="10 11">
    <name type="scientific">Trichomalopsis sarcophagae</name>
    <dbReference type="NCBI Taxonomy" id="543379"/>
    <lineage>
        <taxon>Eukaryota</taxon>
        <taxon>Metazoa</taxon>
        <taxon>Ecdysozoa</taxon>
        <taxon>Arthropoda</taxon>
        <taxon>Hexapoda</taxon>
        <taxon>Insecta</taxon>
        <taxon>Pterygota</taxon>
        <taxon>Neoptera</taxon>
        <taxon>Endopterygota</taxon>
        <taxon>Hymenoptera</taxon>
        <taxon>Apocrita</taxon>
        <taxon>Proctotrupomorpha</taxon>
        <taxon>Chalcidoidea</taxon>
        <taxon>Pteromalidae</taxon>
        <taxon>Pteromalinae</taxon>
        <taxon>Trichomalopsis</taxon>
    </lineage>
</organism>
<dbReference type="Gene3D" id="1.10.287.110">
    <property type="entry name" value="DnaJ domain"/>
    <property type="match status" value="1"/>
</dbReference>
<dbReference type="GO" id="GO:0005788">
    <property type="term" value="C:endoplasmic reticulum lumen"/>
    <property type="evidence" value="ECO:0007669"/>
    <property type="project" value="UniProtKB-SubCell"/>
</dbReference>
<keyword evidence="4 6" id="KW-0802">TPR repeat</keyword>
<evidence type="ECO:0000256" key="6">
    <source>
        <dbReference type="PROSITE-ProRule" id="PRU00339"/>
    </source>
</evidence>
<keyword evidence="3" id="KW-0677">Repeat</keyword>
<feature type="chain" id="PRO_5013393996" description="J domain-containing protein" evidence="8">
    <location>
        <begin position="20"/>
        <end position="482"/>
    </location>
</feature>
<dbReference type="InterPro" id="IPR036869">
    <property type="entry name" value="J_dom_sf"/>
</dbReference>
<dbReference type="SMART" id="SM00271">
    <property type="entry name" value="DnaJ"/>
    <property type="match status" value="1"/>
</dbReference>
<evidence type="ECO:0000313" key="11">
    <source>
        <dbReference type="Proteomes" id="UP000215335"/>
    </source>
</evidence>
<dbReference type="EMBL" id="NNAY01000880">
    <property type="protein sequence ID" value="OXU26090.1"/>
    <property type="molecule type" value="Genomic_DNA"/>
</dbReference>
<dbReference type="SUPFAM" id="SSF48452">
    <property type="entry name" value="TPR-like"/>
    <property type="match status" value="2"/>
</dbReference>
<dbReference type="PROSITE" id="PS50293">
    <property type="entry name" value="TPR_REGION"/>
    <property type="match status" value="2"/>
</dbReference>
<feature type="domain" description="J" evidence="9">
    <location>
        <begin position="378"/>
        <end position="446"/>
    </location>
</feature>
<dbReference type="SMART" id="SM00028">
    <property type="entry name" value="TPR"/>
    <property type="match status" value="6"/>
</dbReference>
<evidence type="ECO:0000256" key="5">
    <source>
        <dbReference type="ARBA" id="ARBA00022824"/>
    </source>
</evidence>
<keyword evidence="5" id="KW-0256">Endoplasmic reticulum</keyword>
<dbReference type="AlphaFoldDB" id="A0A232F6J0"/>
<dbReference type="InterPro" id="IPR001623">
    <property type="entry name" value="DnaJ_domain"/>
</dbReference>
<dbReference type="InterPro" id="IPR019734">
    <property type="entry name" value="TPR_rpt"/>
</dbReference>
<evidence type="ECO:0000256" key="2">
    <source>
        <dbReference type="ARBA" id="ARBA00022729"/>
    </source>
</evidence>
<dbReference type="Pfam" id="PF13432">
    <property type="entry name" value="TPR_16"/>
    <property type="match status" value="1"/>
</dbReference>
<dbReference type="FunFam" id="1.10.287.110:FF:000015">
    <property type="entry name" value="dnaJ homolog subfamily C member 3"/>
    <property type="match status" value="1"/>
</dbReference>
<dbReference type="InterPro" id="IPR013105">
    <property type="entry name" value="TPR_2"/>
</dbReference>
<dbReference type="GO" id="GO:0051087">
    <property type="term" value="F:protein-folding chaperone binding"/>
    <property type="evidence" value="ECO:0007669"/>
    <property type="project" value="TreeGrafter"/>
</dbReference>
<dbReference type="FunFam" id="1.25.40.10:FF:000224">
    <property type="entry name" value="DnaJ and TPR domain protein"/>
    <property type="match status" value="1"/>
</dbReference>
<dbReference type="CDD" id="cd06257">
    <property type="entry name" value="DnaJ"/>
    <property type="match status" value="1"/>
</dbReference>
<dbReference type="InterPro" id="IPR011990">
    <property type="entry name" value="TPR-like_helical_dom_sf"/>
</dbReference>
<dbReference type="GO" id="GO:0051787">
    <property type="term" value="F:misfolded protein binding"/>
    <property type="evidence" value="ECO:0007669"/>
    <property type="project" value="TreeGrafter"/>
</dbReference>
<accession>A0A232F6J0</accession>